<dbReference type="Pfam" id="PF03105">
    <property type="entry name" value="SPX"/>
    <property type="match status" value="2"/>
</dbReference>
<evidence type="ECO:0000256" key="3">
    <source>
        <dbReference type="PROSITE-ProRule" id="PRU00023"/>
    </source>
</evidence>
<dbReference type="CDD" id="cd14483">
    <property type="entry name" value="SPX_PHO81_NUC-2_like"/>
    <property type="match status" value="1"/>
</dbReference>
<dbReference type="GO" id="GO:0016036">
    <property type="term" value="P:cellular response to phosphate starvation"/>
    <property type="evidence" value="ECO:0007669"/>
    <property type="project" value="EnsemblFungi"/>
</dbReference>
<evidence type="ECO:0000313" key="8">
    <source>
        <dbReference type="Proteomes" id="UP000190274"/>
    </source>
</evidence>
<dbReference type="PROSITE" id="PS51382">
    <property type="entry name" value="SPX"/>
    <property type="match status" value="1"/>
</dbReference>
<feature type="domain" description="SPX" evidence="5">
    <location>
        <begin position="1"/>
        <end position="187"/>
    </location>
</feature>
<sequence length="1118" mass="125007">MKFGKHLETRQLVLPEYNGHFIDYKGLKKLIKQLSAPPSVGFGLPDSGAGVNTGAVGSGAETGASGDAGSSAEQSRIHQTLQEHKASFFFKLERELEKVNEYYLEKESDLRIKFDILQSRYQDGVKRGKLTSKTTVSFKHLRDGAKKFERDLAHLEQFVELNRTGFSKVLKKWDKRSHSHTKDFYLATVVSAQPFFTRNETSKLNDEISVILLDLEEVSTRDDVFSYAAPFASKSATKLAELDANSASQIHTNAQRLPIGSIIPPPQMDVDTLDISMEIETWYLEVLNIARLKDEEPRVRLLRQFATEKIQNFVEDHVPQSRIDKKVILRDALTKVFVLLVSSNIDDDSLKVFMKAADLNIDLTFVEEDEVVFSKRNIIHEAAGCETQSRSFVLQEAFQQCRDSVVPEDILRKLLNAQDANGSTPLHYACNFEKEEFVELLINSTFLESVDVVDNDSKTPLLLSVAKHCTNITKLLLLSAYASPSPQAEALSKPQFAPLNVACAYKNYEAAKLILEFSNVNLTAVRDTQGRCPLHIVAKNGGDAKMITLLVSHGADPNGVDGFNGWAPIFYAIQEGHRSTVEELLKNGARIDVMDEDNLSPFFYALWEGHLSVLNLLQGYRPEGTAEQDIFSKNLGSILEPADDLSLEDSLHGIPDFTLPPPIIPLRKYGHNFLEKKIFVKISFLRGTSSIVLNKEDEMALSSPGRVTLNSNVLDIIPRNVILSTEDDEENSVVFQVDSLEGFCMDFEIFPSFGTRMIAKTTAVPTLFKQFQSGPFGKGNFVLPLYDGRMKNVGELNLDYRLVFPYSGRPLEITKYETYWKSTTGNEAGKSGHHFVTSSSLSGAYTNFFVSTLNDGTLVVSPNKTITVGPMNLKLLDLNANQLEQLVGYPIGYIDDQLNSTAFEDLLASRFTTLDCLLERAPANSKLEIEVCFPTECEFSSVPLKLSPHVNINSFIDKILTSLFTHVRHRFHNGFTSSMVFTSRNPEVCSILNWKQPNFPVLFYMNGLRKENGLLVKDTPHHLSHLSLSPETVDFSDPCSRSIREVVQFASHNNLLGIIVPLELLRASQQLIGEIRSRGLLLIGSLLDGETRPADLQELDINGIRGRNFLDFKGSIDM</sequence>
<feature type="repeat" description="ANK" evidence="3">
    <location>
        <begin position="564"/>
        <end position="596"/>
    </location>
</feature>
<organism evidence="7 8">
    <name type="scientific">Lachancea dasiensis</name>
    <dbReference type="NCBI Taxonomy" id="1072105"/>
    <lineage>
        <taxon>Eukaryota</taxon>
        <taxon>Fungi</taxon>
        <taxon>Dikarya</taxon>
        <taxon>Ascomycota</taxon>
        <taxon>Saccharomycotina</taxon>
        <taxon>Saccharomycetes</taxon>
        <taxon>Saccharomycetales</taxon>
        <taxon>Saccharomycetaceae</taxon>
        <taxon>Lachancea</taxon>
    </lineage>
</organism>
<gene>
    <name evidence="7" type="ORF">LADA_0H19416G</name>
</gene>
<dbReference type="AlphaFoldDB" id="A0A1G4K6B6"/>
<dbReference type="InterPro" id="IPR004331">
    <property type="entry name" value="SPX_dom"/>
</dbReference>
<dbReference type="Pfam" id="PF25329">
    <property type="entry name" value="C2_GDE1"/>
    <property type="match status" value="1"/>
</dbReference>
<proteinExistence type="predicted"/>
<dbReference type="EMBL" id="LT598461">
    <property type="protein sequence ID" value="SCU99384.1"/>
    <property type="molecule type" value="Genomic_DNA"/>
</dbReference>
<protein>
    <submittedName>
        <fullName evidence="7">LADA_0H19416g1_1</fullName>
    </submittedName>
</protein>
<dbReference type="Gene3D" id="3.20.20.190">
    <property type="entry name" value="Phosphatidylinositol (PI) phosphodiesterase"/>
    <property type="match status" value="1"/>
</dbReference>
<accession>A0A1G4K6B6</accession>
<dbReference type="InterPro" id="IPR030395">
    <property type="entry name" value="GP_PDE_dom"/>
</dbReference>
<dbReference type="SUPFAM" id="SSF48403">
    <property type="entry name" value="Ankyrin repeat"/>
    <property type="match status" value="1"/>
</dbReference>
<evidence type="ECO:0000259" key="5">
    <source>
        <dbReference type="PROSITE" id="PS51382"/>
    </source>
</evidence>
<dbReference type="GO" id="GO:0005634">
    <property type="term" value="C:nucleus"/>
    <property type="evidence" value="ECO:0007669"/>
    <property type="project" value="EnsemblFungi"/>
</dbReference>
<feature type="repeat" description="ANK" evidence="3">
    <location>
        <begin position="421"/>
        <end position="443"/>
    </location>
</feature>
<dbReference type="InterPro" id="IPR036770">
    <property type="entry name" value="Ankyrin_rpt-contain_sf"/>
</dbReference>
<dbReference type="PROSITE" id="PS51704">
    <property type="entry name" value="GP_PDE"/>
    <property type="match status" value="1"/>
</dbReference>
<evidence type="ECO:0000256" key="2">
    <source>
        <dbReference type="ARBA" id="ARBA00023043"/>
    </source>
</evidence>
<dbReference type="PANTHER" id="PTHR24198">
    <property type="entry name" value="ANKYRIN REPEAT AND PROTEIN KINASE DOMAIN-CONTAINING PROTEIN"/>
    <property type="match status" value="1"/>
</dbReference>
<dbReference type="Pfam" id="PF12796">
    <property type="entry name" value="Ank_2"/>
    <property type="match status" value="2"/>
</dbReference>
<dbReference type="Proteomes" id="UP000190274">
    <property type="component" value="Chromosome H"/>
</dbReference>
<keyword evidence="8" id="KW-1185">Reference proteome</keyword>
<dbReference type="STRING" id="1266660.A0A1G4K6B6"/>
<evidence type="ECO:0000259" key="6">
    <source>
        <dbReference type="PROSITE" id="PS51704"/>
    </source>
</evidence>
<dbReference type="GO" id="GO:0005737">
    <property type="term" value="C:cytoplasm"/>
    <property type="evidence" value="ECO:0007669"/>
    <property type="project" value="TreeGrafter"/>
</dbReference>
<keyword evidence="2 3" id="KW-0040">ANK repeat</keyword>
<dbReference type="PROSITE" id="PS50088">
    <property type="entry name" value="ANK_REPEAT"/>
    <property type="match status" value="3"/>
</dbReference>
<evidence type="ECO:0000313" key="7">
    <source>
        <dbReference type="EMBL" id="SCU99384.1"/>
    </source>
</evidence>
<dbReference type="GO" id="GO:0000425">
    <property type="term" value="P:pexophagy"/>
    <property type="evidence" value="ECO:0007669"/>
    <property type="project" value="EnsemblFungi"/>
</dbReference>
<keyword evidence="1" id="KW-0677">Repeat</keyword>
<dbReference type="InterPro" id="IPR002110">
    <property type="entry name" value="Ankyrin_rpt"/>
</dbReference>
<dbReference type="GO" id="GO:0006629">
    <property type="term" value="P:lipid metabolic process"/>
    <property type="evidence" value="ECO:0007669"/>
    <property type="project" value="InterPro"/>
</dbReference>
<dbReference type="GO" id="GO:0006796">
    <property type="term" value="P:phosphate-containing compound metabolic process"/>
    <property type="evidence" value="ECO:0007669"/>
    <property type="project" value="EnsemblFungi"/>
</dbReference>
<feature type="repeat" description="ANK" evidence="3">
    <location>
        <begin position="529"/>
        <end position="562"/>
    </location>
</feature>
<dbReference type="InterPro" id="IPR057506">
    <property type="entry name" value="C2_GPCPD1"/>
</dbReference>
<dbReference type="OrthoDB" id="1577640at2759"/>
<dbReference type="Gene3D" id="1.25.40.20">
    <property type="entry name" value="Ankyrin repeat-containing domain"/>
    <property type="match status" value="1"/>
</dbReference>
<feature type="region of interest" description="Disordered" evidence="4">
    <location>
        <begin position="53"/>
        <end position="77"/>
    </location>
</feature>
<dbReference type="PROSITE" id="PS50297">
    <property type="entry name" value="ANK_REP_REGION"/>
    <property type="match status" value="3"/>
</dbReference>
<dbReference type="SUPFAM" id="SSF51695">
    <property type="entry name" value="PLC-like phosphodiesterases"/>
    <property type="match status" value="1"/>
</dbReference>
<dbReference type="InterPro" id="IPR017946">
    <property type="entry name" value="PLC-like_Pdiesterase_TIM-brl"/>
</dbReference>
<evidence type="ECO:0000256" key="4">
    <source>
        <dbReference type="SAM" id="MobiDB-lite"/>
    </source>
</evidence>
<dbReference type="PANTHER" id="PTHR24198:SF165">
    <property type="entry name" value="ANKYRIN REPEAT-CONTAINING PROTEIN-RELATED"/>
    <property type="match status" value="1"/>
</dbReference>
<evidence type="ECO:0000256" key="1">
    <source>
        <dbReference type="ARBA" id="ARBA00022737"/>
    </source>
</evidence>
<dbReference type="GO" id="GO:0008081">
    <property type="term" value="F:phosphoric diester hydrolase activity"/>
    <property type="evidence" value="ECO:0007669"/>
    <property type="project" value="InterPro"/>
</dbReference>
<reference evidence="7 8" key="1">
    <citation type="submission" date="2016-03" db="EMBL/GenBank/DDBJ databases">
        <authorList>
            <person name="Devillers H."/>
        </authorList>
    </citation>
    <scope>NUCLEOTIDE SEQUENCE [LARGE SCALE GENOMIC DNA]</scope>
    <source>
        <strain evidence="7">CBS 10888</strain>
    </source>
</reference>
<dbReference type="GO" id="GO:0004861">
    <property type="term" value="F:cyclin-dependent protein serine/threonine kinase inhibitor activity"/>
    <property type="evidence" value="ECO:0007669"/>
    <property type="project" value="EnsemblFungi"/>
</dbReference>
<feature type="domain" description="GP-PDE" evidence="6">
    <location>
        <begin position="813"/>
        <end position="1118"/>
    </location>
</feature>
<name>A0A1G4K6B6_9SACH</name>
<dbReference type="SMART" id="SM00248">
    <property type="entry name" value="ANK"/>
    <property type="match status" value="5"/>
</dbReference>
<dbReference type="CDD" id="cd08578">
    <property type="entry name" value="GDPD_NUC-2_fungi"/>
    <property type="match status" value="1"/>
</dbReference>